<accession>A0A699IK67</accession>
<gene>
    <name evidence="1" type="ORF">Tci_535061</name>
</gene>
<name>A0A699IK67_TANCI</name>
<organism evidence="1">
    <name type="scientific">Tanacetum cinerariifolium</name>
    <name type="common">Dalmatian daisy</name>
    <name type="synonym">Chrysanthemum cinerariifolium</name>
    <dbReference type="NCBI Taxonomy" id="118510"/>
    <lineage>
        <taxon>Eukaryota</taxon>
        <taxon>Viridiplantae</taxon>
        <taxon>Streptophyta</taxon>
        <taxon>Embryophyta</taxon>
        <taxon>Tracheophyta</taxon>
        <taxon>Spermatophyta</taxon>
        <taxon>Magnoliopsida</taxon>
        <taxon>eudicotyledons</taxon>
        <taxon>Gunneridae</taxon>
        <taxon>Pentapetalae</taxon>
        <taxon>asterids</taxon>
        <taxon>campanulids</taxon>
        <taxon>Asterales</taxon>
        <taxon>Asteraceae</taxon>
        <taxon>Asteroideae</taxon>
        <taxon>Anthemideae</taxon>
        <taxon>Anthemidinae</taxon>
        <taxon>Tanacetum</taxon>
    </lineage>
</organism>
<feature type="non-terminal residue" evidence="1">
    <location>
        <position position="1"/>
    </location>
</feature>
<comment type="caution">
    <text evidence="1">The sequence shown here is derived from an EMBL/GenBank/DDBJ whole genome shotgun (WGS) entry which is preliminary data.</text>
</comment>
<dbReference type="EMBL" id="BKCJ010302895">
    <property type="protein sequence ID" value="GEZ63088.1"/>
    <property type="molecule type" value="Genomic_DNA"/>
</dbReference>
<proteinExistence type="predicted"/>
<protein>
    <submittedName>
        <fullName evidence="1">Uncharacterized protein</fullName>
    </submittedName>
</protein>
<sequence>IRRRCYNIIPAKSEFKTPCSIIKDKYMMKAQVHVSKSSAISDVQALPQRKQ</sequence>
<reference evidence="1" key="1">
    <citation type="journal article" date="2019" name="Sci. Rep.">
        <title>Draft genome of Tanacetum cinerariifolium, the natural source of mosquito coil.</title>
        <authorList>
            <person name="Yamashiro T."/>
            <person name="Shiraishi A."/>
            <person name="Satake H."/>
            <person name="Nakayama K."/>
        </authorList>
    </citation>
    <scope>NUCLEOTIDE SEQUENCE</scope>
</reference>
<evidence type="ECO:0000313" key="1">
    <source>
        <dbReference type="EMBL" id="GEZ63088.1"/>
    </source>
</evidence>
<dbReference type="AlphaFoldDB" id="A0A699IK67"/>